<name>G8TYL8_SULAD</name>
<dbReference type="HOGENOM" id="CLU_071472_0_3_9"/>
<sequence>MDVIVRGKNVEVTDALKDHVTRKLSKMSKYFDHQEVTAQARLSVEKDRHIVEVTVPVGGYLLRGEEAHPDMYVAVDRVVDKLERQLDKYKTRLKPRHLNDTKGVLEDSGEEGDSALVRRKTFPRKPMTVDEAMMQMELLGHDFFAFTNAETDTINVLYRRQDGNYGLLEPR</sequence>
<dbReference type="AlphaFoldDB" id="G8TYL8"/>
<comment type="subcellular location">
    <subcellularLocation>
        <location evidence="3">Cytoplasm</location>
    </subcellularLocation>
</comment>
<dbReference type="PANTHER" id="PTHR33231">
    <property type="entry name" value="30S RIBOSOMAL PROTEIN"/>
    <property type="match status" value="1"/>
</dbReference>
<comment type="function">
    <text evidence="3">Required for dimerization of active 70S ribosomes into 100S ribosomes in stationary phase; 100S ribosomes are translationally inactive and sometimes present during exponential growth.</text>
</comment>
<dbReference type="InterPro" id="IPR050574">
    <property type="entry name" value="HPF/YfiA_ribosome-assoc"/>
</dbReference>
<keyword evidence="6" id="KW-1185">Reference proteome</keyword>
<dbReference type="Proteomes" id="UP000005439">
    <property type="component" value="Chromosome"/>
</dbReference>
<keyword evidence="2 3" id="KW-0810">Translation regulation</keyword>
<keyword evidence="5" id="KW-0689">Ribosomal protein</keyword>
<dbReference type="CDD" id="cd00552">
    <property type="entry name" value="RaiA"/>
    <property type="match status" value="1"/>
</dbReference>
<gene>
    <name evidence="3" type="primary">hpf</name>
    <name evidence="5" type="ordered locus">Sulac_2818</name>
</gene>
<evidence type="ECO:0000256" key="2">
    <source>
        <dbReference type="ARBA" id="ARBA00022845"/>
    </source>
</evidence>
<dbReference type="InterPro" id="IPR003489">
    <property type="entry name" value="RHF/RaiA"/>
</dbReference>
<keyword evidence="5" id="KW-0687">Ribonucleoprotein</keyword>
<evidence type="ECO:0000259" key="4">
    <source>
        <dbReference type="Pfam" id="PF16321"/>
    </source>
</evidence>
<evidence type="ECO:0000256" key="3">
    <source>
        <dbReference type="HAMAP-Rule" id="MF_00839"/>
    </source>
</evidence>
<dbReference type="PANTHER" id="PTHR33231:SF1">
    <property type="entry name" value="30S RIBOSOMAL PROTEIN"/>
    <property type="match status" value="1"/>
</dbReference>
<dbReference type="NCBIfam" id="TIGR00741">
    <property type="entry name" value="yfiA"/>
    <property type="match status" value="1"/>
</dbReference>
<reference evidence="5 6" key="2">
    <citation type="journal article" date="2012" name="Stand. Genomic Sci.">
        <title>Complete genome sequence of the moderately thermophilic mineral-sulfide-oxidizing firmicute Sulfobacillus acidophilus type strain (NAL(T)).</title>
        <authorList>
            <person name="Anderson I."/>
            <person name="Chertkov O."/>
            <person name="Chen A."/>
            <person name="Saunders E."/>
            <person name="Lapidus A."/>
            <person name="Nolan M."/>
            <person name="Lucas S."/>
            <person name="Hammon N."/>
            <person name="Deshpande S."/>
            <person name="Cheng J.F."/>
            <person name="Han C."/>
            <person name="Tapia R."/>
            <person name="Goodwin L.A."/>
            <person name="Pitluck S."/>
            <person name="Liolios K."/>
            <person name="Pagani I."/>
            <person name="Ivanova N."/>
            <person name="Mikhailova N."/>
            <person name="Pati A."/>
            <person name="Palaniappan K."/>
            <person name="Land M."/>
            <person name="Pan C."/>
            <person name="Rohde M."/>
            <person name="Pukall R."/>
            <person name="Goker M."/>
            <person name="Detter J.C."/>
            <person name="Woyke T."/>
            <person name="Bristow J."/>
            <person name="Eisen J.A."/>
            <person name="Markowitz V."/>
            <person name="Hugenholtz P."/>
            <person name="Kyrpides N.C."/>
            <person name="Klenk H.P."/>
            <person name="Mavromatis K."/>
        </authorList>
    </citation>
    <scope>NUCLEOTIDE SEQUENCE [LARGE SCALE GENOMIC DNA]</scope>
    <source>
        <strain evidence="6">ATCC 700253 / DSM 10332 / NAL</strain>
    </source>
</reference>
<dbReference type="SUPFAM" id="SSF69754">
    <property type="entry name" value="Ribosome binding protein Y (YfiA homologue)"/>
    <property type="match status" value="1"/>
</dbReference>
<protein>
    <recommendedName>
        <fullName evidence="3">Ribosome hibernation promoting factor</fullName>
        <shortName evidence="3">HPF</shortName>
    </recommendedName>
</protein>
<dbReference type="EMBL" id="CP003179">
    <property type="protein sequence ID" value="AEW06279.1"/>
    <property type="molecule type" value="Genomic_DNA"/>
</dbReference>
<comment type="similarity">
    <text evidence="3">Belongs to the HPF/YfiA ribosome-associated protein family. Long HPF subfamily.</text>
</comment>
<evidence type="ECO:0000313" key="5">
    <source>
        <dbReference type="EMBL" id="AEW06279.1"/>
    </source>
</evidence>
<dbReference type="FunFam" id="3.30.505.50:FF:000001">
    <property type="entry name" value="Ribosome hibernation promoting factor"/>
    <property type="match status" value="1"/>
</dbReference>
<evidence type="ECO:0000256" key="1">
    <source>
        <dbReference type="ARBA" id="ARBA00022490"/>
    </source>
</evidence>
<dbReference type="GO" id="GO:0043024">
    <property type="term" value="F:ribosomal small subunit binding"/>
    <property type="evidence" value="ECO:0007669"/>
    <property type="project" value="TreeGrafter"/>
</dbReference>
<dbReference type="HAMAP" id="MF_00839">
    <property type="entry name" value="HPF"/>
    <property type="match status" value="1"/>
</dbReference>
<organism evidence="5 6">
    <name type="scientific">Sulfobacillus acidophilus (strain ATCC 700253 / DSM 10332 / NAL)</name>
    <dbReference type="NCBI Taxonomy" id="679936"/>
    <lineage>
        <taxon>Bacteria</taxon>
        <taxon>Bacillati</taxon>
        <taxon>Bacillota</taxon>
        <taxon>Clostridia</taxon>
        <taxon>Eubacteriales</taxon>
        <taxon>Clostridiales Family XVII. Incertae Sedis</taxon>
        <taxon>Sulfobacillus</taxon>
    </lineage>
</organism>
<reference evidence="6" key="1">
    <citation type="submission" date="2011-12" db="EMBL/GenBank/DDBJ databases">
        <title>The complete genome of chromosome of Sulfobacillus acidophilus DSM 10332.</title>
        <authorList>
            <person name="Lucas S."/>
            <person name="Han J."/>
            <person name="Lapidus A."/>
            <person name="Bruce D."/>
            <person name="Goodwin L."/>
            <person name="Pitluck S."/>
            <person name="Peters L."/>
            <person name="Kyrpides N."/>
            <person name="Mavromatis K."/>
            <person name="Ivanova N."/>
            <person name="Mikhailova N."/>
            <person name="Chertkov O."/>
            <person name="Saunders E."/>
            <person name="Detter J.C."/>
            <person name="Tapia R."/>
            <person name="Han C."/>
            <person name="Land M."/>
            <person name="Hauser L."/>
            <person name="Markowitz V."/>
            <person name="Cheng J.-F."/>
            <person name="Hugenholtz P."/>
            <person name="Woyke T."/>
            <person name="Wu D."/>
            <person name="Pukall R."/>
            <person name="Gehrich-Schroeter G."/>
            <person name="Schneider S."/>
            <person name="Klenk H.-P."/>
            <person name="Eisen J.A."/>
        </authorList>
    </citation>
    <scope>NUCLEOTIDE SEQUENCE [LARGE SCALE GENOMIC DNA]</scope>
    <source>
        <strain evidence="6">ATCC 700253 / DSM 10332 / NAL</strain>
    </source>
</reference>
<dbReference type="InterPro" id="IPR036567">
    <property type="entry name" value="RHF-like"/>
</dbReference>
<keyword evidence="1 3" id="KW-0963">Cytoplasm</keyword>
<dbReference type="InterPro" id="IPR038416">
    <property type="entry name" value="Ribosom_S30AE_C_sf"/>
</dbReference>
<dbReference type="KEGG" id="sap:Sulac_2818"/>
<dbReference type="PATRIC" id="fig|679936.5.peg.2911"/>
<feature type="domain" description="Sigma 54 modulation/S30EA ribosomal protein C-terminal" evidence="4">
    <location>
        <begin position="115"/>
        <end position="167"/>
    </location>
</feature>
<accession>G8TYL8</accession>
<dbReference type="STRING" id="679936.Sulac_2818"/>
<dbReference type="InterPro" id="IPR034694">
    <property type="entry name" value="HPF_long/plastid"/>
</dbReference>
<dbReference type="Pfam" id="PF02482">
    <property type="entry name" value="Ribosomal_S30AE"/>
    <property type="match status" value="1"/>
</dbReference>
<dbReference type="InterPro" id="IPR032528">
    <property type="entry name" value="Ribosom_S30AE_C"/>
</dbReference>
<proteinExistence type="inferred from homology"/>
<dbReference type="Gene3D" id="3.30.505.50">
    <property type="entry name" value="Sigma 54 modulation/S30EA ribosomal protein, C-terminal domain"/>
    <property type="match status" value="1"/>
</dbReference>
<dbReference type="GO" id="GO:0022627">
    <property type="term" value="C:cytosolic small ribosomal subunit"/>
    <property type="evidence" value="ECO:0007669"/>
    <property type="project" value="TreeGrafter"/>
</dbReference>
<evidence type="ECO:0000313" key="6">
    <source>
        <dbReference type="Proteomes" id="UP000005439"/>
    </source>
</evidence>
<dbReference type="Gene3D" id="3.30.160.100">
    <property type="entry name" value="Ribosome hibernation promotion factor-like"/>
    <property type="match status" value="1"/>
</dbReference>
<comment type="subunit">
    <text evidence="3">Interacts with 100S ribosomes.</text>
</comment>
<dbReference type="GO" id="GO:0045900">
    <property type="term" value="P:negative regulation of translational elongation"/>
    <property type="evidence" value="ECO:0007669"/>
    <property type="project" value="TreeGrafter"/>
</dbReference>
<dbReference type="Pfam" id="PF16321">
    <property type="entry name" value="Ribosom_S30AE_C"/>
    <property type="match status" value="1"/>
</dbReference>